<name>A0A0C3KBR6_9AGAM</name>
<protein>
    <submittedName>
        <fullName evidence="1">Uncharacterized protein</fullName>
    </submittedName>
</protein>
<dbReference type="AlphaFoldDB" id="A0A0C3KBR6"/>
<dbReference type="Proteomes" id="UP000054248">
    <property type="component" value="Unassembled WGS sequence"/>
</dbReference>
<accession>A0A0C3KBR6</accession>
<organism evidence="1 2">
    <name type="scientific">Tulasnella calospora MUT 4182</name>
    <dbReference type="NCBI Taxonomy" id="1051891"/>
    <lineage>
        <taxon>Eukaryota</taxon>
        <taxon>Fungi</taxon>
        <taxon>Dikarya</taxon>
        <taxon>Basidiomycota</taxon>
        <taxon>Agaricomycotina</taxon>
        <taxon>Agaricomycetes</taxon>
        <taxon>Cantharellales</taxon>
        <taxon>Tulasnellaceae</taxon>
        <taxon>Tulasnella</taxon>
    </lineage>
</organism>
<gene>
    <name evidence="1" type="ORF">M407DRAFT_246370</name>
</gene>
<evidence type="ECO:0000313" key="1">
    <source>
        <dbReference type="EMBL" id="KIO18858.1"/>
    </source>
</evidence>
<reference evidence="2" key="2">
    <citation type="submission" date="2015-01" db="EMBL/GenBank/DDBJ databases">
        <title>Evolutionary Origins and Diversification of the Mycorrhizal Mutualists.</title>
        <authorList>
            <consortium name="DOE Joint Genome Institute"/>
            <consortium name="Mycorrhizal Genomics Consortium"/>
            <person name="Kohler A."/>
            <person name="Kuo A."/>
            <person name="Nagy L.G."/>
            <person name="Floudas D."/>
            <person name="Copeland A."/>
            <person name="Barry K.W."/>
            <person name="Cichocki N."/>
            <person name="Veneault-Fourrey C."/>
            <person name="LaButti K."/>
            <person name="Lindquist E.A."/>
            <person name="Lipzen A."/>
            <person name="Lundell T."/>
            <person name="Morin E."/>
            <person name="Murat C."/>
            <person name="Riley R."/>
            <person name="Ohm R."/>
            <person name="Sun H."/>
            <person name="Tunlid A."/>
            <person name="Henrissat B."/>
            <person name="Grigoriev I.V."/>
            <person name="Hibbett D.S."/>
            <person name="Martin F."/>
        </authorList>
    </citation>
    <scope>NUCLEOTIDE SEQUENCE [LARGE SCALE GENOMIC DNA]</scope>
    <source>
        <strain evidence="2">MUT 4182</strain>
    </source>
</reference>
<keyword evidence="2" id="KW-1185">Reference proteome</keyword>
<dbReference type="HOGENOM" id="CLU_2470730_0_0_1"/>
<proteinExistence type="predicted"/>
<dbReference type="EMBL" id="KN823255">
    <property type="protein sequence ID" value="KIO18858.1"/>
    <property type="molecule type" value="Genomic_DNA"/>
</dbReference>
<reference evidence="1 2" key="1">
    <citation type="submission" date="2014-04" db="EMBL/GenBank/DDBJ databases">
        <authorList>
            <consortium name="DOE Joint Genome Institute"/>
            <person name="Kuo A."/>
            <person name="Girlanda M."/>
            <person name="Perotto S."/>
            <person name="Kohler A."/>
            <person name="Nagy L.G."/>
            <person name="Floudas D."/>
            <person name="Copeland A."/>
            <person name="Barry K.W."/>
            <person name="Cichocki N."/>
            <person name="Veneault-Fourrey C."/>
            <person name="LaButti K."/>
            <person name="Lindquist E.A."/>
            <person name="Lipzen A."/>
            <person name="Lundell T."/>
            <person name="Morin E."/>
            <person name="Murat C."/>
            <person name="Sun H."/>
            <person name="Tunlid A."/>
            <person name="Henrissat B."/>
            <person name="Grigoriev I.V."/>
            <person name="Hibbett D.S."/>
            <person name="Martin F."/>
            <person name="Nordberg H.P."/>
            <person name="Cantor M.N."/>
            <person name="Hua S.X."/>
        </authorList>
    </citation>
    <scope>NUCLEOTIDE SEQUENCE [LARGE SCALE GENOMIC DNA]</scope>
    <source>
        <strain evidence="1 2">MUT 4182</strain>
    </source>
</reference>
<sequence>MLNCPRAFWIFGGHGRQGTLNVFRRGLKSWGIECLGFGNEHVIANKGNSFKVPKNYADNPMGGRFSCLERSKSLGGVKRSGARSGSRE</sequence>
<evidence type="ECO:0000313" key="2">
    <source>
        <dbReference type="Proteomes" id="UP000054248"/>
    </source>
</evidence>